<accession>A0ABW5XXN9</accession>
<evidence type="ECO:0000313" key="4">
    <source>
        <dbReference type="EMBL" id="MFD2867792.1"/>
    </source>
</evidence>
<dbReference type="EMBL" id="JBHUOR010000023">
    <property type="protein sequence ID" value="MFD2867792.1"/>
    <property type="molecule type" value="Genomic_DNA"/>
</dbReference>
<dbReference type="Pfam" id="PF18981">
    <property type="entry name" value="InlK_D3"/>
    <property type="match status" value="1"/>
</dbReference>
<feature type="chain" id="PRO_5046205123" description="Internalin I Ig-like domain-containing protein" evidence="2">
    <location>
        <begin position="26"/>
        <end position="1013"/>
    </location>
</feature>
<evidence type="ECO:0000256" key="1">
    <source>
        <dbReference type="ARBA" id="ARBA00022729"/>
    </source>
</evidence>
<dbReference type="SUPFAM" id="SSF69360">
    <property type="entry name" value="Cell wall binding repeat"/>
    <property type="match status" value="1"/>
</dbReference>
<name>A0ABW5XXN9_9BACL</name>
<sequence>MANAKFVKTAAAVALGASVVTTAVAPGVASAATKYKVNSKGNLVLKSTGSLVKGWVEFGGKLYKNGKPAPAKKYKIMGTGASMKLYFGPTLKKGYKTANSKSLLFKDGKLLKGNKQTADRTRYYENGKLATGWDVVAADETKYIYKSGKLFKEQKTATRDGVLNYFENGKLAEGTKAFQDTLFTDGTVDEKDQVFKDVLYVGGKKAEGTVTFEDVVYVDGVKDTEKPEITAEDKTVEYGSEAVDVATLATVKDNSGEEIKAEAKISFDGKAVEKIDTKTPGVYTVTFTAKDKNGNEAEAKEVKVTVAEAAKAEVESVTAINGTQIKVTFNKSIDASTVIGTSDALKNITVAKVGSSAETGLKATLSDDKKSVTITSTGALNGEYNVAVTDAVKTTAGDKVEASTKLIKIEDKVAPTYVGFTKENASTFLFNFSEPINDLGSVVVKKADGTVLTTPNATVSKDGSTIKVVLGADVEAGKDITVSFAGQTDATTNVLETPFSVTIQKGAKDGVAPEVTSVTPVNTKKFEIKLSEEVQGFGLSNVTVNGGAVKSVTQDKADKTKYIVELNSAVSGLTTVAVTDAYADLSGEQGKAFSQIVNFAADTVKPTATAALSVNKDGNQVLTFTTSEDTTLAKTGTITLPAKAVKNYVTTSGDITLDATDLKAVEGSSTQYTVELSKVKFANNPLVKDTTYTVDLVADVFADVAGNKNEAKKDAFTFTRGADKDAAKPAVVSVSDNNLDSFTVDFGKTVELDNSTVVNKANYYVAGATIDSVTLDANNVATVKLVSGSNNYTGKRTVKVTGIKAANGNVMDDFTTTKSFNENVKPTVLSAKVDDVVKATAEVKAKNADVEVDNKKATASYTGTQNGTATFTYSESTSTWKQTSGDTFTGLTVSTAAQATPTDSEKAIVTTTNGVKAVAATTGKTTVKVTLSEEVKAVTTDYVVNVDGKKVEGVKATVTPTTANSKEVTIVIDKELTADDFAKGVTLTAADYELTDGAGNKADIPAAGIKVSL</sequence>
<dbReference type="RefSeq" id="WP_380147023.1">
    <property type="nucleotide sequence ID" value="NZ_JBHUOR010000023.1"/>
</dbReference>
<dbReference type="InterPro" id="IPR013783">
    <property type="entry name" value="Ig-like_fold"/>
</dbReference>
<evidence type="ECO:0000313" key="5">
    <source>
        <dbReference type="Proteomes" id="UP001597568"/>
    </source>
</evidence>
<dbReference type="Proteomes" id="UP001597568">
    <property type="component" value="Unassembled WGS sequence"/>
</dbReference>
<keyword evidence="5" id="KW-1185">Reference proteome</keyword>
<dbReference type="InterPro" id="IPR014755">
    <property type="entry name" value="Cu-Rt/internalin_Ig-like"/>
</dbReference>
<comment type="caution">
    <text evidence="4">The sequence shown here is derived from an EMBL/GenBank/DDBJ whole genome shotgun (WGS) entry which is preliminary data.</text>
</comment>
<evidence type="ECO:0000259" key="3">
    <source>
        <dbReference type="Pfam" id="PF18981"/>
    </source>
</evidence>
<feature type="domain" description="Internalin I Ig-like" evidence="3">
    <location>
        <begin position="273"/>
        <end position="306"/>
    </location>
</feature>
<dbReference type="Gene3D" id="2.60.40.10">
    <property type="entry name" value="Immunoglobulins"/>
    <property type="match status" value="1"/>
</dbReference>
<dbReference type="Gene3D" id="2.60.40.1220">
    <property type="match status" value="3"/>
</dbReference>
<keyword evidence="1 2" id="KW-0732">Signal</keyword>
<dbReference type="InterPro" id="IPR044056">
    <property type="entry name" value="InlI_Ig-like"/>
</dbReference>
<proteinExistence type="predicted"/>
<feature type="signal peptide" evidence="2">
    <location>
        <begin position="1"/>
        <end position="25"/>
    </location>
</feature>
<evidence type="ECO:0000256" key="2">
    <source>
        <dbReference type="SAM" id="SignalP"/>
    </source>
</evidence>
<reference evidence="5" key="1">
    <citation type="journal article" date="2019" name="Int. J. Syst. Evol. Microbiol.">
        <title>The Global Catalogue of Microorganisms (GCM) 10K type strain sequencing project: providing services to taxonomists for standard genome sequencing and annotation.</title>
        <authorList>
            <consortium name="The Broad Institute Genomics Platform"/>
            <consortium name="The Broad Institute Genome Sequencing Center for Infectious Disease"/>
            <person name="Wu L."/>
            <person name="Ma J."/>
        </authorList>
    </citation>
    <scope>NUCLEOTIDE SEQUENCE [LARGE SCALE GENOMIC DNA]</scope>
    <source>
        <strain evidence="5">KCTC 33522</strain>
    </source>
</reference>
<organism evidence="4 5">
    <name type="scientific">Kurthia populi</name>
    <dbReference type="NCBI Taxonomy" id="1562132"/>
    <lineage>
        <taxon>Bacteria</taxon>
        <taxon>Bacillati</taxon>
        <taxon>Bacillota</taxon>
        <taxon>Bacilli</taxon>
        <taxon>Bacillales</taxon>
        <taxon>Caryophanaceae</taxon>
        <taxon>Kurthia</taxon>
    </lineage>
</organism>
<protein>
    <recommendedName>
        <fullName evidence="3">Internalin I Ig-like domain-containing protein</fullName>
    </recommendedName>
</protein>
<gene>
    <name evidence="4" type="ORF">ACFSY7_04625</name>
</gene>